<dbReference type="SUPFAM" id="SSF49472">
    <property type="entry name" value="Transthyretin (synonym: prealbumin)"/>
    <property type="match status" value="1"/>
</dbReference>
<dbReference type="Gene3D" id="2.60.40.180">
    <property type="entry name" value="Transthyretin/hydroxyisourate hydrolase domain"/>
    <property type="match status" value="1"/>
</dbReference>
<dbReference type="Proteomes" id="UP000468864">
    <property type="component" value="Unassembled WGS sequence"/>
</dbReference>
<protein>
    <submittedName>
        <fullName evidence="1">Uncharacterized protein</fullName>
    </submittedName>
</protein>
<evidence type="ECO:0000313" key="2">
    <source>
        <dbReference type="Proteomes" id="UP000468864"/>
    </source>
</evidence>
<name>A0A6N9ZN05_9HYPH</name>
<comment type="caution">
    <text evidence="1">The sequence shown here is derived from an EMBL/GenBank/DDBJ whole genome shotgun (WGS) entry which is preliminary data.</text>
</comment>
<dbReference type="AlphaFoldDB" id="A0A6N9ZN05"/>
<proteinExistence type="predicted"/>
<organism evidence="1 2">
    <name type="scientific">Rhizobium laguerreae</name>
    <dbReference type="NCBI Taxonomy" id="1076926"/>
    <lineage>
        <taxon>Bacteria</taxon>
        <taxon>Pseudomonadati</taxon>
        <taxon>Pseudomonadota</taxon>
        <taxon>Alphaproteobacteria</taxon>
        <taxon>Hyphomicrobiales</taxon>
        <taxon>Rhizobiaceae</taxon>
        <taxon>Rhizobium/Agrobacterium group</taxon>
        <taxon>Rhizobium</taxon>
    </lineage>
</organism>
<accession>A0A6N9ZN05</accession>
<dbReference type="EMBL" id="WUEP01000028">
    <property type="protein sequence ID" value="NEH94873.1"/>
    <property type="molecule type" value="Genomic_DNA"/>
</dbReference>
<evidence type="ECO:0000313" key="1">
    <source>
        <dbReference type="EMBL" id="NEH94873.1"/>
    </source>
</evidence>
<dbReference type="InterPro" id="IPR036817">
    <property type="entry name" value="Transthyretin/HIU_hydrolase_sf"/>
</dbReference>
<sequence length="16" mass="1805">MPLLISPYGYSTYRGS</sequence>
<reference evidence="1 2" key="1">
    <citation type="submission" date="2019-12" db="EMBL/GenBank/DDBJ databases">
        <title>Rhizobium genotypes associated with high levels of biological nitrogen fixation by grain legumes in a temperate-maritime cropping system.</title>
        <authorList>
            <person name="Maluk M."/>
            <person name="Francesc Ferrando Molina F."/>
            <person name="Lopez Del Egido L."/>
            <person name="Lafos M."/>
            <person name="Langarica-Fuentes A."/>
            <person name="Gebre Yohannes G."/>
            <person name="Young M.W."/>
            <person name="Martin P."/>
            <person name="Gantlett R."/>
            <person name="Kenicer G."/>
            <person name="Hawes C."/>
            <person name="Begg G.S."/>
            <person name="Quilliam R.S."/>
            <person name="Squire G.R."/>
            <person name="Poole P.S."/>
            <person name="Young P.W."/>
            <person name="Iannetta P.M."/>
            <person name="James E.K."/>
        </authorList>
    </citation>
    <scope>NUCLEOTIDE SEQUENCE [LARGE SCALE GENOMIC DNA]</scope>
    <source>
        <strain evidence="1 2">JHI2449</strain>
    </source>
</reference>
<gene>
    <name evidence="1" type="ORF">GR206_28305</name>
</gene>